<dbReference type="InterPro" id="IPR036960">
    <property type="entry name" value="T-box_sf"/>
</dbReference>
<evidence type="ECO:0000313" key="10">
    <source>
        <dbReference type="WBParaSite" id="TCLT_0000448101-mRNA-1"/>
    </source>
</evidence>
<protein>
    <submittedName>
        <fullName evidence="10">T-box domain-containing protein</fullName>
    </submittedName>
</protein>
<feature type="domain" description="T-box" evidence="7">
    <location>
        <begin position="91"/>
        <end position="269"/>
    </location>
</feature>
<dbReference type="GO" id="GO:0001708">
    <property type="term" value="P:cell fate specification"/>
    <property type="evidence" value="ECO:0007669"/>
    <property type="project" value="TreeGrafter"/>
</dbReference>
<dbReference type="EMBL" id="UYYF01004290">
    <property type="protein sequence ID" value="VDN01586.1"/>
    <property type="molecule type" value="Genomic_DNA"/>
</dbReference>
<dbReference type="PROSITE" id="PS01283">
    <property type="entry name" value="TBOX_1"/>
    <property type="match status" value="1"/>
</dbReference>
<reference evidence="8 9" key="2">
    <citation type="submission" date="2018-11" db="EMBL/GenBank/DDBJ databases">
        <authorList>
            <consortium name="Pathogen Informatics"/>
        </authorList>
    </citation>
    <scope>NUCLEOTIDE SEQUENCE [LARGE SCALE GENOMIC DNA]</scope>
</reference>
<dbReference type="InterPro" id="IPR018186">
    <property type="entry name" value="TF_T-box_CS"/>
</dbReference>
<dbReference type="AlphaFoldDB" id="A0A0N5CVX9"/>
<keyword evidence="9" id="KW-1185">Reference proteome</keyword>
<keyword evidence="3 6" id="KW-0238">DNA-binding</keyword>
<dbReference type="PROSITE" id="PS50252">
    <property type="entry name" value="TBOX_3"/>
    <property type="match status" value="1"/>
</dbReference>
<dbReference type="Proteomes" id="UP000276776">
    <property type="component" value="Unassembled WGS sequence"/>
</dbReference>
<keyword evidence="2" id="KW-0805">Transcription regulation</keyword>
<dbReference type="GO" id="GO:0000978">
    <property type="term" value="F:RNA polymerase II cis-regulatory region sequence-specific DNA binding"/>
    <property type="evidence" value="ECO:0007669"/>
    <property type="project" value="InterPro"/>
</dbReference>
<keyword evidence="5 6" id="KW-0539">Nucleus</keyword>
<dbReference type="STRING" id="103827.A0A0N5CVX9"/>
<dbReference type="GO" id="GO:0000785">
    <property type="term" value="C:chromatin"/>
    <property type="evidence" value="ECO:0007669"/>
    <property type="project" value="TreeGrafter"/>
</dbReference>
<dbReference type="InterPro" id="IPR001699">
    <property type="entry name" value="TF_T-box"/>
</dbReference>
<dbReference type="Pfam" id="PF00907">
    <property type="entry name" value="T-box"/>
    <property type="match status" value="1"/>
</dbReference>
<reference evidence="10" key="1">
    <citation type="submission" date="2017-02" db="UniProtKB">
        <authorList>
            <consortium name="WormBaseParasite"/>
        </authorList>
    </citation>
    <scope>IDENTIFICATION</scope>
</reference>
<dbReference type="OMA" id="YQPNIHI"/>
<evidence type="ECO:0000313" key="9">
    <source>
        <dbReference type="Proteomes" id="UP000276776"/>
    </source>
</evidence>
<evidence type="ECO:0000256" key="5">
    <source>
        <dbReference type="ARBA" id="ARBA00023242"/>
    </source>
</evidence>
<dbReference type="InterPro" id="IPR008967">
    <property type="entry name" value="p53-like_TF_DNA-bd_sf"/>
</dbReference>
<accession>A0A0N5CVX9</accession>
<dbReference type="GO" id="GO:0005634">
    <property type="term" value="C:nucleus"/>
    <property type="evidence" value="ECO:0007669"/>
    <property type="project" value="UniProtKB-SubCell"/>
</dbReference>
<name>A0A0N5CVX9_THECL</name>
<dbReference type="FunFam" id="2.60.40.820:FF:000007">
    <property type="entry name" value="T-box transcription factor"/>
    <property type="match status" value="1"/>
</dbReference>
<organism evidence="10">
    <name type="scientific">Thelazia callipaeda</name>
    <name type="common">Oriental eyeworm</name>
    <name type="synonym">Parasitic nematode</name>
    <dbReference type="NCBI Taxonomy" id="103827"/>
    <lineage>
        <taxon>Eukaryota</taxon>
        <taxon>Metazoa</taxon>
        <taxon>Ecdysozoa</taxon>
        <taxon>Nematoda</taxon>
        <taxon>Chromadorea</taxon>
        <taxon>Rhabditida</taxon>
        <taxon>Spirurina</taxon>
        <taxon>Spiruromorpha</taxon>
        <taxon>Thelazioidea</taxon>
        <taxon>Thelaziidae</taxon>
        <taxon>Thelazia</taxon>
    </lineage>
</organism>
<dbReference type="GO" id="GO:0045893">
    <property type="term" value="P:positive regulation of DNA-templated transcription"/>
    <property type="evidence" value="ECO:0007669"/>
    <property type="project" value="InterPro"/>
</dbReference>
<dbReference type="SUPFAM" id="SSF49417">
    <property type="entry name" value="p53-like transcription factors"/>
    <property type="match status" value="1"/>
</dbReference>
<dbReference type="GO" id="GO:0000981">
    <property type="term" value="F:DNA-binding transcription factor activity, RNA polymerase II-specific"/>
    <property type="evidence" value="ECO:0007669"/>
    <property type="project" value="TreeGrafter"/>
</dbReference>
<dbReference type="WBParaSite" id="TCLT_0000448101-mRNA-1">
    <property type="protein sequence ID" value="TCLT_0000448101-mRNA-1"/>
    <property type="gene ID" value="TCLT_0000448101"/>
</dbReference>
<proteinExistence type="predicted"/>
<sequence>MSSKPFSIAYLIGDTIRDNHCNQNCKDFKTDSEPKIVSLPATFSASNTNNCIANNFIANDDVYDDEVSEDACQSVIIKDYHEALQNVSVRLEGSTLWNRFHAYGTEMIVTKTGRRMFPTLQVSVSGLQPSMRYSLMVDLTCIDNKRYRYAFHQSKWIVAGPGEAELPCRVHVHCESPASGEHWMRQTVSFDKIKLTNNQLDQNGHIIVNSMHRYQPNIHIVVHADDGQGRLCRTFSFSNTAFMAVTAYQNHRITELKIESNPFAKGFRECEMNDTFPLLINPLFPLYTTLLTSHFRATNSFNQ</sequence>
<dbReference type="OrthoDB" id="7442607at2759"/>
<evidence type="ECO:0000256" key="3">
    <source>
        <dbReference type="ARBA" id="ARBA00023125"/>
    </source>
</evidence>
<evidence type="ECO:0000256" key="2">
    <source>
        <dbReference type="ARBA" id="ARBA00023015"/>
    </source>
</evidence>
<dbReference type="InterPro" id="IPR046360">
    <property type="entry name" value="T-box_DNA-bd"/>
</dbReference>
<dbReference type="Gene3D" id="2.60.40.820">
    <property type="entry name" value="Transcription factor, T-box"/>
    <property type="match status" value="1"/>
</dbReference>
<evidence type="ECO:0000256" key="4">
    <source>
        <dbReference type="ARBA" id="ARBA00023163"/>
    </source>
</evidence>
<comment type="caution">
    <text evidence="6">Lacks conserved residue(s) required for the propagation of feature annotation.</text>
</comment>
<evidence type="ECO:0000259" key="7">
    <source>
        <dbReference type="PROSITE" id="PS50252"/>
    </source>
</evidence>
<comment type="subcellular location">
    <subcellularLocation>
        <location evidence="1 6">Nucleus</location>
    </subcellularLocation>
</comment>
<dbReference type="PANTHER" id="PTHR11267">
    <property type="entry name" value="T-BOX PROTEIN-RELATED"/>
    <property type="match status" value="1"/>
</dbReference>
<gene>
    <name evidence="8" type="ORF">TCLT_LOCUS4470</name>
</gene>
<dbReference type="SMART" id="SM00425">
    <property type="entry name" value="TBOX"/>
    <property type="match status" value="1"/>
</dbReference>
<evidence type="ECO:0000256" key="6">
    <source>
        <dbReference type="PROSITE-ProRule" id="PRU00201"/>
    </source>
</evidence>
<evidence type="ECO:0000313" key="8">
    <source>
        <dbReference type="EMBL" id="VDN01586.1"/>
    </source>
</evidence>
<dbReference type="PRINTS" id="PR00937">
    <property type="entry name" value="TBOX"/>
</dbReference>
<dbReference type="PANTHER" id="PTHR11267:SF195">
    <property type="entry name" value="OPTOMOTOR-BLIND-RELATED-GENE-1, ISOFORM A"/>
    <property type="match status" value="1"/>
</dbReference>
<evidence type="ECO:0000256" key="1">
    <source>
        <dbReference type="ARBA" id="ARBA00004123"/>
    </source>
</evidence>
<keyword evidence="4" id="KW-0804">Transcription</keyword>